<evidence type="ECO:0000313" key="8">
    <source>
        <dbReference type="Proteomes" id="UP000054477"/>
    </source>
</evidence>
<evidence type="ECO:0000259" key="6">
    <source>
        <dbReference type="PROSITE" id="PS52012"/>
    </source>
</evidence>
<dbReference type="Pfam" id="PF05730">
    <property type="entry name" value="CFEM"/>
    <property type="match status" value="1"/>
</dbReference>
<organism evidence="7 8">
    <name type="scientific">Laccaria amethystina LaAM-08-1</name>
    <dbReference type="NCBI Taxonomy" id="1095629"/>
    <lineage>
        <taxon>Eukaryota</taxon>
        <taxon>Fungi</taxon>
        <taxon>Dikarya</taxon>
        <taxon>Basidiomycota</taxon>
        <taxon>Agaricomycotina</taxon>
        <taxon>Agaricomycetes</taxon>
        <taxon>Agaricomycetidae</taxon>
        <taxon>Agaricales</taxon>
        <taxon>Agaricineae</taxon>
        <taxon>Hydnangiaceae</taxon>
        <taxon>Laccaria</taxon>
    </lineage>
</organism>
<dbReference type="HOGENOM" id="CLU_079937_1_0_1"/>
<evidence type="ECO:0000313" key="7">
    <source>
        <dbReference type="EMBL" id="KIJ94848.1"/>
    </source>
</evidence>
<reference evidence="7 8" key="1">
    <citation type="submission" date="2014-04" db="EMBL/GenBank/DDBJ databases">
        <authorList>
            <consortium name="DOE Joint Genome Institute"/>
            <person name="Kuo A."/>
            <person name="Kohler A."/>
            <person name="Nagy L.G."/>
            <person name="Floudas D."/>
            <person name="Copeland A."/>
            <person name="Barry K.W."/>
            <person name="Cichocki N."/>
            <person name="Veneault-Fourrey C."/>
            <person name="LaButti K."/>
            <person name="Lindquist E.A."/>
            <person name="Lipzen A."/>
            <person name="Lundell T."/>
            <person name="Morin E."/>
            <person name="Murat C."/>
            <person name="Sun H."/>
            <person name="Tunlid A."/>
            <person name="Henrissat B."/>
            <person name="Grigoriev I.V."/>
            <person name="Hibbett D.S."/>
            <person name="Martin F."/>
            <person name="Nordberg H.P."/>
            <person name="Cantor M.N."/>
            <person name="Hua S.X."/>
        </authorList>
    </citation>
    <scope>NUCLEOTIDE SEQUENCE [LARGE SCALE GENOMIC DNA]</scope>
    <source>
        <strain evidence="7 8">LaAM-08-1</strain>
    </source>
</reference>
<dbReference type="OrthoDB" id="4505683at2759"/>
<feature type="domain" description="CFEM" evidence="6">
    <location>
        <begin position="13"/>
        <end position="125"/>
    </location>
</feature>
<dbReference type="PROSITE" id="PS52012">
    <property type="entry name" value="CFEM"/>
    <property type="match status" value="1"/>
</dbReference>
<sequence>MFSATKLISFLILAVSANAQSSVTTSASSSAVPTTLGITPCILACVEPAATENGCAFTDAACVCASAQFQADAAACLQAHCTPADVKAALALQQSQCTPLSISPSGPSATPHSVSFTTPPSAAATSTAASATSNAASASASATKPASSSTKASSSVASAAASTTAKSSASSNQVAFGLSGVLAFAGVALAL</sequence>
<evidence type="ECO:0000256" key="5">
    <source>
        <dbReference type="SAM" id="SignalP"/>
    </source>
</evidence>
<keyword evidence="3 5" id="KW-0732">Signal</keyword>
<evidence type="ECO:0000256" key="2">
    <source>
        <dbReference type="ARBA" id="ARBA00022525"/>
    </source>
</evidence>
<dbReference type="Proteomes" id="UP000054477">
    <property type="component" value="Unassembled WGS sequence"/>
</dbReference>
<evidence type="ECO:0000256" key="3">
    <source>
        <dbReference type="ARBA" id="ARBA00022729"/>
    </source>
</evidence>
<feature type="signal peptide" evidence="5">
    <location>
        <begin position="1"/>
        <end position="19"/>
    </location>
</feature>
<keyword evidence="4" id="KW-1015">Disulfide bond</keyword>
<evidence type="ECO:0000256" key="4">
    <source>
        <dbReference type="ARBA" id="ARBA00023157"/>
    </source>
</evidence>
<dbReference type="SMART" id="SM00747">
    <property type="entry name" value="CFEM"/>
    <property type="match status" value="1"/>
</dbReference>
<protein>
    <recommendedName>
        <fullName evidence="6">CFEM domain-containing protein</fullName>
    </recommendedName>
</protein>
<keyword evidence="2" id="KW-0964">Secreted</keyword>
<evidence type="ECO:0000256" key="1">
    <source>
        <dbReference type="ARBA" id="ARBA00004613"/>
    </source>
</evidence>
<dbReference type="EMBL" id="KN838776">
    <property type="protein sequence ID" value="KIJ94848.1"/>
    <property type="molecule type" value="Genomic_DNA"/>
</dbReference>
<comment type="subcellular location">
    <subcellularLocation>
        <location evidence="1">Secreted</location>
    </subcellularLocation>
</comment>
<dbReference type="GO" id="GO:0005576">
    <property type="term" value="C:extracellular region"/>
    <property type="evidence" value="ECO:0007669"/>
    <property type="project" value="UniProtKB-SubCell"/>
</dbReference>
<gene>
    <name evidence="7" type="ORF">K443DRAFT_683421</name>
</gene>
<dbReference type="InterPro" id="IPR008427">
    <property type="entry name" value="Extracellular_membr_CFEM_dom"/>
</dbReference>
<dbReference type="AlphaFoldDB" id="A0A0C9X0M6"/>
<accession>A0A0C9X0M6</accession>
<reference evidence="8" key="2">
    <citation type="submission" date="2015-01" db="EMBL/GenBank/DDBJ databases">
        <title>Evolutionary Origins and Diversification of the Mycorrhizal Mutualists.</title>
        <authorList>
            <consortium name="DOE Joint Genome Institute"/>
            <consortium name="Mycorrhizal Genomics Consortium"/>
            <person name="Kohler A."/>
            <person name="Kuo A."/>
            <person name="Nagy L.G."/>
            <person name="Floudas D."/>
            <person name="Copeland A."/>
            <person name="Barry K.W."/>
            <person name="Cichocki N."/>
            <person name="Veneault-Fourrey C."/>
            <person name="LaButti K."/>
            <person name="Lindquist E.A."/>
            <person name="Lipzen A."/>
            <person name="Lundell T."/>
            <person name="Morin E."/>
            <person name="Murat C."/>
            <person name="Riley R."/>
            <person name="Ohm R."/>
            <person name="Sun H."/>
            <person name="Tunlid A."/>
            <person name="Henrissat B."/>
            <person name="Grigoriev I.V."/>
            <person name="Hibbett D.S."/>
            <person name="Martin F."/>
        </authorList>
    </citation>
    <scope>NUCLEOTIDE SEQUENCE [LARGE SCALE GENOMIC DNA]</scope>
    <source>
        <strain evidence="8">LaAM-08-1</strain>
    </source>
</reference>
<keyword evidence="8" id="KW-1185">Reference proteome</keyword>
<name>A0A0C9X0M6_9AGAR</name>
<proteinExistence type="predicted"/>
<feature type="chain" id="PRO_5002222608" description="CFEM domain-containing protein" evidence="5">
    <location>
        <begin position="20"/>
        <end position="191"/>
    </location>
</feature>